<feature type="coiled-coil region" evidence="2">
    <location>
        <begin position="90"/>
        <end position="134"/>
    </location>
</feature>
<dbReference type="AlphaFoldDB" id="A0A328KLV5"/>
<accession>A0A328KLV5</accession>
<dbReference type="SUPFAM" id="SSF56300">
    <property type="entry name" value="Metallo-dependent phosphatases"/>
    <property type="match status" value="1"/>
</dbReference>
<sequence length="409" mass="46703">MRSFTNRTGDKVEVTQEHLDNALAIYEELSKNSPSGKVSWRKLKKMMIEDGFENAESNESYRQLIKRERKEQGKLPSVQKHADMLADNKIKSIQEEIGEMRSSKREAQDQYLKLNRLKREIIRDNAVLKELVEAVESNPLPEMKDIRPMFSGEDDKKTLIVCLSDIHYGAVVREFGYSYSSKIAETVMQDYLQKVIRIAEDNLVETIHVIGLGDYIEHITMRNDNVYMAEMTWSEQVVGVSQLVSNFLIQLAKYFKVNYTAIAGNHDRVAGNKSDNIYGDSAITISNEIVKSTTQHVENITCVKTDEYHYLLEVNGFNFLFIHGDRTSIKPKDILGRMSVLHDKQVHALISGHVHHFTMRECGYQKHVVSFGSIKGSDSFSVKIGSTAQRSQGVIIVSEDDYEIRKVNL</sequence>
<dbReference type="Proteomes" id="UP000249099">
    <property type="component" value="Unassembled WGS sequence"/>
</dbReference>
<evidence type="ECO:0000313" key="5">
    <source>
        <dbReference type="Proteomes" id="UP000249099"/>
    </source>
</evidence>
<organism evidence="4 5">
    <name type="scientific">Dolosigranulum pigrum</name>
    <dbReference type="NCBI Taxonomy" id="29394"/>
    <lineage>
        <taxon>Bacteria</taxon>
        <taxon>Bacillati</taxon>
        <taxon>Bacillota</taxon>
        <taxon>Bacilli</taxon>
        <taxon>Lactobacillales</taxon>
        <taxon>Carnobacteriaceae</taxon>
        <taxon>Dolosigranulum</taxon>
    </lineage>
</organism>
<dbReference type="Gene3D" id="3.60.21.10">
    <property type="match status" value="1"/>
</dbReference>
<gene>
    <name evidence="4" type="ORF">B8A44_09480</name>
</gene>
<evidence type="ECO:0000313" key="4">
    <source>
        <dbReference type="EMBL" id="RAN61383.1"/>
    </source>
</evidence>
<proteinExistence type="inferred from homology"/>
<protein>
    <recommendedName>
        <fullName evidence="3">Calcineurin-like phosphoesterase domain-containing protein</fullName>
    </recommendedName>
</protein>
<comment type="similarity">
    <text evidence="1">Belongs to the metallophosphoesterase superfamily. YfcE family.</text>
</comment>
<dbReference type="EMBL" id="NAQV01000058">
    <property type="protein sequence ID" value="RAN61383.1"/>
    <property type="molecule type" value="Genomic_DNA"/>
</dbReference>
<reference evidence="4 5" key="1">
    <citation type="submission" date="2017-03" db="EMBL/GenBank/DDBJ databases">
        <title>wgs assembly of Dolosigranulum pigrum KPL CDC strains.</title>
        <authorList>
            <person name="Brugger S.D."/>
            <person name="Pettigrew M."/>
            <person name="Kong Y."/>
            <person name="Lemon K.P."/>
        </authorList>
    </citation>
    <scope>NUCLEOTIDE SEQUENCE [LARGE SCALE GENOMIC DNA]</scope>
    <source>
        <strain evidence="4 5">KPL1931_CDC4294-98</strain>
    </source>
</reference>
<dbReference type="RefSeq" id="WP_112790585.1">
    <property type="nucleotide sequence ID" value="NZ_NAQV01000058.1"/>
</dbReference>
<dbReference type="Pfam" id="PF12850">
    <property type="entry name" value="Metallophos_2"/>
    <property type="match status" value="1"/>
</dbReference>
<feature type="domain" description="Calcineurin-like phosphoesterase" evidence="3">
    <location>
        <begin position="235"/>
        <end position="377"/>
    </location>
</feature>
<evidence type="ECO:0000259" key="3">
    <source>
        <dbReference type="Pfam" id="PF12850"/>
    </source>
</evidence>
<evidence type="ECO:0000256" key="2">
    <source>
        <dbReference type="SAM" id="Coils"/>
    </source>
</evidence>
<comment type="caution">
    <text evidence="4">The sequence shown here is derived from an EMBL/GenBank/DDBJ whole genome shotgun (WGS) entry which is preliminary data.</text>
</comment>
<name>A0A328KLV5_9LACT</name>
<dbReference type="InterPro" id="IPR024654">
    <property type="entry name" value="Calcineurin-like_PHP_lpxH"/>
</dbReference>
<keyword evidence="2" id="KW-0175">Coiled coil</keyword>
<evidence type="ECO:0000256" key="1">
    <source>
        <dbReference type="ARBA" id="ARBA00008950"/>
    </source>
</evidence>
<dbReference type="InterPro" id="IPR029052">
    <property type="entry name" value="Metallo-depent_PP-like"/>
</dbReference>